<name>A0A7K1XW06_9SPHI</name>
<accession>A0A7K1XW06</accession>
<dbReference type="EMBL" id="WVHS01000002">
    <property type="protein sequence ID" value="MXV14998.1"/>
    <property type="molecule type" value="Genomic_DNA"/>
</dbReference>
<organism evidence="1 2">
    <name type="scientific">Hufsiella ginkgonis</name>
    <dbReference type="NCBI Taxonomy" id="2695274"/>
    <lineage>
        <taxon>Bacteria</taxon>
        <taxon>Pseudomonadati</taxon>
        <taxon>Bacteroidota</taxon>
        <taxon>Sphingobacteriia</taxon>
        <taxon>Sphingobacteriales</taxon>
        <taxon>Sphingobacteriaceae</taxon>
        <taxon>Hufsiella</taxon>
    </lineage>
</organism>
<proteinExistence type="predicted"/>
<keyword evidence="2" id="KW-1185">Reference proteome</keyword>
<gene>
    <name evidence="1" type="ORF">GS398_06780</name>
</gene>
<sequence>MNWELADKLLKHMTATYTADNLRKVTFNKAIFPLLLRYENGERSPDLYNFIVHTEQALMRDIYH</sequence>
<dbReference type="Proteomes" id="UP000451233">
    <property type="component" value="Unassembled WGS sequence"/>
</dbReference>
<protein>
    <submittedName>
        <fullName evidence="1">Uncharacterized protein</fullName>
    </submittedName>
</protein>
<comment type="caution">
    <text evidence="1">The sequence shown here is derived from an EMBL/GenBank/DDBJ whole genome shotgun (WGS) entry which is preliminary data.</text>
</comment>
<evidence type="ECO:0000313" key="1">
    <source>
        <dbReference type="EMBL" id="MXV14998.1"/>
    </source>
</evidence>
<evidence type="ECO:0000313" key="2">
    <source>
        <dbReference type="Proteomes" id="UP000451233"/>
    </source>
</evidence>
<dbReference type="AlphaFoldDB" id="A0A7K1XW06"/>
<dbReference type="RefSeq" id="WP_160906023.1">
    <property type="nucleotide sequence ID" value="NZ_WVHS01000002.1"/>
</dbReference>
<reference evidence="1 2" key="1">
    <citation type="submission" date="2019-11" db="EMBL/GenBank/DDBJ databases">
        <title>Pedobacter sp. HMF7056 Genome sequencing and assembly.</title>
        <authorList>
            <person name="Kang H."/>
            <person name="Kim H."/>
            <person name="Joh K."/>
        </authorList>
    </citation>
    <scope>NUCLEOTIDE SEQUENCE [LARGE SCALE GENOMIC DNA]</scope>
    <source>
        <strain evidence="1 2">HMF7056</strain>
    </source>
</reference>